<keyword evidence="2" id="KW-0731">Sigma factor</keyword>
<dbReference type="RefSeq" id="WP_216521243.1">
    <property type="nucleotide sequence ID" value="NZ_JAHLPM010000016.1"/>
</dbReference>
<keyword evidence="1" id="KW-0805">Transcription regulation</keyword>
<evidence type="ECO:0000256" key="4">
    <source>
        <dbReference type="ARBA" id="ARBA00023163"/>
    </source>
</evidence>
<evidence type="ECO:0000313" key="7">
    <source>
        <dbReference type="EMBL" id="MBU5439534.1"/>
    </source>
</evidence>
<evidence type="ECO:0000259" key="6">
    <source>
        <dbReference type="Pfam" id="PF08281"/>
    </source>
</evidence>
<gene>
    <name evidence="7" type="ORF">KQI42_16085</name>
</gene>
<dbReference type="PANTHER" id="PTHR43133">
    <property type="entry name" value="RNA POLYMERASE ECF-TYPE SIGMA FACTO"/>
    <property type="match status" value="1"/>
</dbReference>
<proteinExistence type="predicted"/>
<dbReference type="Proteomes" id="UP000749471">
    <property type="component" value="Unassembled WGS sequence"/>
</dbReference>
<evidence type="ECO:0000256" key="1">
    <source>
        <dbReference type="ARBA" id="ARBA00023015"/>
    </source>
</evidence>
<keyword evidence="4" id="KW-0804">Transcription</keyword>
<dbReference type="InterPro" id="IPR007627">
    <property type="entry name" value="RNA_pol_sigma70_r2"/>
</dbReference>
<dbReference type="NCBIfam" id="TIGR02937">
    <property type="entry name" value="sigma70-ECF"/>
    <property type="match status" value="1"/>
</dbReference>
<reference evidence="7 8" key="1">
    <citation type="submission" date="2021-06" db="EMBL/GenBank/DDBJ databases">
        <authorList>
            <person name="Sun Q."/>
            <person name="Li D."/>
        </authorList>
    </citation>
    <scope>NUCLEOTIDE SEQUENCE [LARGE SCALE GENOMIC DNA]</scope>
    <source>
        <strain evidence="7 8">MSJ-40</strain>
    </source>
</reference>
<comment type="caution">
    <text evidence="7">The sequence shown here is derived from an EMBL/GenBank/DDBJ whole genome shotgun (WGS) entry which is preliminary data.</text>
</comment>
<dbReference type="EMBL" id="JAHLPM010000016">
    <property type="protein sequence ID" value="MBU5439534.1"/>
    <property type="molecule type" value="Genomic_DNA"/>
</dbReference>
<name>A0ABS6E9U8_9FIRM</name>
<dbReference type="InterPro" id="IPR014284">
    <property type="entry name" value="RNA_pol_sigma-70_dom"/>
</dbReference>
<accession>A0ABS6E9U8</accession>
<dbReference type="Pfam" id="PF08281">
    <property type="entry name" value="Sigma70_r4_2"/>
    <property type="match status" value="1"/>
</dbReference>
<dbReference type="PANTHER" id="PTHR43133:SF8">
    <property type="entry name" value="RNA POLYMERASE SIGMA FACTOR HI_1459-RELATED"/>
    <property type="match status" value="1"/>
</dbReference>
<protein>
    <submittedName>
        <fullName evidence="7">Sigma-70 family RNA polymerase sigma factor</fullName>
    </submittedName>
</protein>
<dbReference type="InterPro" id="IPR039425">
    <property type="entry name" value="RNA_pol_sigma-70-like"/>
</dbReference>
<feature type="domain" description="RNA polymerase sigma-70 region 2" evidence="5">
    <location>
        <begin position="24"/>
        <end position="82"/>
    </location>
</feature>
<feature type="domain" description="RNA polymerase sigma factor 70 region 4 type 2" evidence="6">
    <location>
        <begin position="135"/>
        <end position="174"/>
    </location>
</feature>
<evidence type="ECO:0000313" key="8">
    <source>
        <dbReference type="Proteomes" id="UP000749471"/>
    </source>
</evidence>
<dbReference type="InterPro" id="IPR013249">
    <property type="entry name" value="RNA_pol_sigma70_r4_t2"/>
</dbReference>
<dbReference type="Pfam" id="PF04542">
    <property type="entry name" value="Sigma70_r2"/>
    <property type="match status" value="1"/>
</dbReference>
<evidence type="ECO:0000256" key="3">
    <source>
        <dbReference type="ARBA" id="ARBA00023125"/>
    </source>
</evidence>
<evidence type="ECO:0000256" key="2">
    <source>
        <dbReference type="ARBA" id="ARBA00023082"/>
    </source>
</evidence>
<sequence>MEDEKIVSLYMERSENAIIETANKYGSFCRTIAFNILSNYTDAEECENDTYLAAWNTIPPTRPTKLSTFLGRLTRNIALDKYDYYTAQKRNSKFDLLLSELDDCISVPDNVEEEYEAGQVAKVISEFLRSRDYESRNVFLRRYWYADSISDISERFGMSESKVKSMLFRTRKKLKQYLKREGMII</sequence>
<evidence type="ECO:0000259" key="5">
    <source>
        <dbReference type="Pfam" id="PF04542"/>
    </source>
</evidence>
<keyword evidence="8" id="KW-1185">Reference proteome</keyword>
<organism evidence="7 8">
    <name type="scientific">Tissierella simiarum</name>
    <dbReference type="NCBI Taxonomy" id="2841534"/>
    <lineage>
        <taxon>Bacteria</taxon>
        <taxon>Bacillati</taxon>
        <taxon>Bacillota</taxon>
        <taxon>Tissierellia</taxon>
        <taxon>Tissierellales</taxon>
        <taxon>Tissierellaceae</taxon>
        <taxon>Tissierella</taxon>
    </lineage>
</organism>
<keyword evidence="3" id="KW-0238">DNA-binding</keyword>